<dbReference type="InterPro" id="IPR016085">
    <property type="entry name" value="Protease_inh_B-barrel_dom"/>
</dbReference>
<dbReference type="Gene3D" id="2.40.128.10">
    <property type="match status" value="1"/>
</dbReference>
<comment type="caution">
    <text evidence="3">The sequence shown here is derived from an EMBL/GenBank/DDBJ whole genome shotgun (WGS) entry which is preliminary data.</text>
</comment>
<protein>
    <submittedName>
        <fullName evidence="3">Protease inhibitor Inh</fullName>
    </submittedName>
</protein>
<dbReference type="Pfam" id="PF02974">
    <property type="entry name" value="Inh"/>
    <property type="match status" value="1"/>
</dbReference>
<gene>
    <name evidence="3" type="ORF">DES45_1112</name>
</gene>
<feature type="domain" description="Alkaline proteinase inhibitor/ Outer membrane lipoprotein Omp19" evidence="2">
    <location>
        <begin position="159"/>
        <end position="248"/>
    </location>
</feature>
<dbReference type="AlphaFoldDB" id="A0A370HD26"/>
<reference evidence="3 4" key="1">
    <citation type="submission" date="2018-07" db="EMBL/GenBank/DDBJ databases">
        <title>Genomic Encyclopedia of Type Strains, Phase IV (KMG-IV): sequencing the most valuable type-strain genomes for metagenomic binning, comparative biology and taxonomic classification.</title>
        <authorList>
            <person name="Goeker M."/>
        </authorList>
    </citation>
    <scope>NUCLEOTIDE SEQUENCE [LARGE SCALE GENOMIC DNA]</scope>
    <source>
        <strain evidence="3 4">DSM 14364</strain>
    </source>
</reference>
<keyword evidence="1" id="KW-0732">Signal</keyword>
<evidence type="ECO:0000313" key="3">
    <source>
        <dbReference type="EMBL" id="RDI54826.1"/>
    </source>
</evidence>
<organism evidence="3 4">
    <name type="scientific">Microvirga subterranea</name>
    <dbReference type="NCBI Taxonomy" id="186651"/>
    <lineage>
        <taxon>Bacteria</taxon>
        <taxon>Pseudomonadati</taxon>
        <taxon>Pseudomonadota</taxon>
        <taxon>Alphaproteobacteria</taxon>
        <taxon>Hyphomicrobiales</taxon>
        <taxon>Methylobacteriaceae</taxon>
        <taxon>Microvirga</taxon>
    </lineage>
</organism>
<dbReference type="InterPro" id="IPR021140">
    <property type="entry name" value="Inh/Omp19"/>
</dbReference>
<name>A0A370HD26_9HYPH</name>
<dbReference type="OrthoDB" id="8446677at2"/>
<evidence type="ECO:0000256" key="1">
    <source>
        <dbReference type="ARBA" id="ARBA00022729"/>
    </source>
</evidence>
<evidence type="ECO:0000259" key="2">
    <source>
        <dbReference type="Pfam" id="PF02974"/>
    </source>
</evidence>
<dbReference type="SUPFAM" id="SSF50882">
    <property type="entry name" value="beta-Barrel protease inhibitors"/>
    <property type="match status" value="1"/>
</dbReference>
<dbReference type="Proteomes" id="UP000254925">
    <property type="component" value="Unassembled WGS sequence"/>
</dbReference>
<proteinExistence type="predicted"/>
<accession>A0A370HD26</accession>
<sequence length="248" mass="26435">MAKPPVQAHAASVIYAVLRKSTSLVRLSCPVVFLLALSACNGTGTVYDRGPWSHVPKTEPLPQLYTGPWRAPPVEAIEEIGHPIASGHARSASSIEPMEPIGRWASRSRTELSEDIAPPFHDAPVVGEPPLTSPIPEPSQVISKDGPAPQAPLPQTRRRTALTGNWSADEGNGRRCRVQLSSVPSLDLYKASSAQCASKALQEINAWSMVDGDIVLYSRGRVVSRLKGEDTAYSGALNGSGGSITLTR</sequence>
<dbReference type="EMBL" id="QQBB01000011">
    <property type="protein sequence ID" value="RDI54826.1"/>
    <property type="molecule type" value="Genomic_DNA"/>
</dbReference>
<dbReference type="GO" id="GO:0004866">
    <property type="term" value="F:endopeptidase inhibitor activity"/>
    <property type="evidence" value="ECO:0007669"/>
    <property type="project" value="InterPro"/>
</dbReference>
<evidence type="ECO:0000313" key="4">
    <source>
        <dbReference type="Proteomes" id="UP000254925"/>
    </source>
</evidence>
<keyword evidence="4" id="KW-1185">Reference proteome</keyword>